<dbReference type="PROSITE" id="PS51186">
    <property type="entry name" value="GNAT"/>
    <property type="match status" value="1"/>
</dbReference>
<keyword evidence="2" id="KW-0012">Acyltransferase</keyword>
<comment type="caution">
    <text evidence="4">The sequence shown here is derived from an EMBL/GenBank/DDBJ whole genome shotgun (WGS) entry which is preliminary data.</text>
</comment>
<dbReference type="PANTHER" id="PTHR43877">
    <property type="entry name" value="AMINOALKYLPHOSPHONATE N-ACETYLTRANSFERASE-RELATED-RELATED"/>
    <property type="match status" value="1"/>
</dbReference>
<proteinExistence type="predicted"/>
<dbReference type="RefSeq" id="WP_290314859.1">
    <property type="nucleotide sequence ID" value="NZ_JAUFPN010000015.1"/>
</dbReference>
<dbReference type="PANTHER" id="PTHR43877:SF8">
    <property type="entry name" value="N-ACETYLGLUTAMATE SYNTHASE-RELATED"/>
    <property type="match status" value="1"/>
</dbReference>
<keyword evidence="5" id="KW-1185">Reference proteome</keyword>
<accession>A0ABT8A096</accession>
<dbReference type="InterPro" id="IPR000182">
    <property type="entry name" value="GNAT_dom"/>
</dbReference>
<name>A0ABT8A096_9PROT</name>
<dbReference type="CDD" id="cd04301">
    <property type="entry name" value="NAT_SF"/>
    <property type="match status" value="1"/>
</dbReference>
<evidence type="ECO:0000259" key="3">
    <source>
        <dbReference type="PROSITE" id="PS51186"/>
    </source>
</evidence>
<dbReference type="Proteomes" id="UP001529369">
    <property type="component" value="Unassembled WGS sequence"/>
</dbReference>
<evidence type="ECO:0000313" key="4">
    <source>
        <dbReference type="EMBL" id="MDN3563126.1"/>
    </source>
</evidence>
<dbReference type="InterPro" id="IPR016181">
    <property type="entry name" value="Acyl_CoA_acyltransferase"/>
</dbReference>
<protein>
    <submittedName>
        <fullName evidence="4">GNAT family N-acetyltransferase</fullName>
    </submittedName>
</protein>
<gene>
    <name evidence="4" type="ORF">QWZ14_01880</name>
</gene>
<feature type="domain" description="N-acetyltransferase" evidence="3">
    <location>
        <begin position="5"/>
        <end position="150"/>
    </location>
</feature>
<evidence type="ECO:0000256" key="1">
    <source>
        <dbReference type="ARBA" id="ARBA00022679"/>
    </source>
</evidence>
<reference evidence="5" key="1">
    <citation type="journal article" date="2019" name="Int. J. Syst. Evol. Microbiol.">
        <title>The Global Catalogue of Microorganisms (GCM) 10K type strain sequencing project: providing services to taxonomists for standard genome sequencing and annotation.</title>
        <authorList>
            <consortium name="The Broad Institute Genomics Platform"/>
            <consortium name="The Broad Institute Genome Sequencing Center for Infectious Disease"/>
            <person name="Wu L."/>
            <person name="Ma J."/>
        </authorList>
    </citation>
    <scope>NUCLEOTIDE SEQUENCE [LARGE SCALE GENOMIC DNA]</scope>
    <source>
        <strain evidence="5">CECT 7131</strain>
    </source>
</reference>
<organism evidence="4 5">
    <name type="scientific">Paeniroseomonas aquatica</name>
    <dbReference type="NCBI Taxonomy" id="373043"/>
    <lineage>
        <taxon>Bacteria</taxon>
        <taxon>Pseudomonadati</taxon>
        <taxon>Pseudomonadota</taxon>
        <taxon>Alphaproteobacteria</taxon>
        <taxon>Acetobacterales</taxon>
        <taxon>Acetobacteraceae</taxon>
        <taxon>Paeniroseomonas</taxon>
    </lineage>
</organism>
<dbReference type="InterPro" id="IPR050832">
    <property type="entry name" value="Bact_Acetyltransf"/>
</dbReference>
<evidence type="ECO:0000256" key="2">
    <source>
        <dbReference type="ARBA" id="ARBA00023315"/>
    </source>
</evidence>
<dbReference type="Gene3D" id="3.40.630.30">
    <property type="match status" value="1"/>
</dbReference>
<dbReference type="SUPFAM" id="SSF55729">
    <property type="entry name" value="Acyl-CoA N-acyltransferases (Nat)"/>
    <property type="match status" value="1"/>
</dbReference>
<dbReference type="Pfam" id="PF00583">
    <property type="entry name" value="Acetyltransf_1"/>
    <property type="match status" value="1"/>
</dbReference>
<keyword evidence="1" id="KW-0808">Transferase</keyword>
<sequence>MSTNMQIRPASPDDRAEWLSLWQQYCAFYKVSLPQHVVFGTWQRIVTEGESINSLVAVGSNAKLLGFCNYVLHPNTWSDQTVCYLEDLFVHDAARRLGVGTKLINELTTLGRQENWFRIYWITNSDNQEARAAYDRLAKRTEHVRYEIAL</sequence>
<dbReference type="EMBL" id="JAUFPN010000015">
    <property type="protein sequence ID" value="MDN3563126.1"/>
    <property type="molecule type" value="Genomic_DNA"/>
</dbReference>
<evidence type="ECO:0000313" key="5">
    <source>
        <dbReference type="Proteomes" id="UP001529369"/>
    </source>
</evidence>